<dbReference type="InterPro" id="IPR012944">
    <property type="entry name" value="SusD_RagB_dom"/>
</dbReference>
<evidence type="ECO:0000256" key="4">
    <source>
        <dbReference type="ARBA" id="ARBA00023136"/>
    </source>
</evidence>
<evidence type="ECO:0000256" key="1">
    <source>
        <dbReference type="ARBA" id="ARBA00004442"/>
    </source>
</evidence>
<protein>
    <submittedName>
        <fullName evidence="8">RagB/SusD family nutrient uptake outer membrane protein</fullName>
    </submittedName>
</protein>
<sequence length="475" mass="52083">MKNKLIIGFLIATVIANFGCKKQIDLKPTDNILPEIAFVTINDLQNTLNSAYARYDGEGTAYINSLLSDEVRLGRDNGGQGQFANRFQYGQDATTGGDVTSGWLANYRMIFSCNLVLANLNKVPAPTSADSLRVVRIGAQATALRALGFFELQQRYAKGPYDPTSPGIPLTLTYVDPNTNPKPPRNTSLEVLNRIQADLTLASQQLPAITTANFGDTLLNKLSITALQARVALYKKEWQKAFDSSTAVINSGIRPLATGTAFTGIWQDAVLNSEVLFRIKRNSASLGNLYTTTLNAVYFSPSVKLRSAYSAADIRPGAYFATFNAALANNYVVFKFFQSSLGGRINDFKAIRISEMYLIRAEANVELTNLPNAGTADLDALRSQRGLGLSSTPLFATKADAINFIFDERYRELCFEGFRFFDLKRKGFNVDRNLGAGDVESAGWQSLVAGDYRFALPIPVAEIQANPNVTQNPNY</sequence>
<dbReference type="InterPro" id="IPR011990">
    <property type="entry name" value="TPR-like_helical_dom_sf"/>
</dbReference>
<feature type="domain" description="SusD-like N-terminal" evidence="7">
    <location>
        <begin position="43"/>
        <end position="233"/>
    </location>
</feature>
<keyword evidence="5" id="KW-0998">Cell outer membrane</keyword>
<dbReference type="Gene3D" id="1.25.40.390">
    <property type="match status" value="1"/>
</dbReference>
<evidence type="ECO:0000313" key="9">
    <source>
        <dbReference type="Proteomes" id="UP001595907"/>
    </source>
</evidence>
<dbReference type="InterPro" id="IPR033985">
    <property type="entry name" value="SusD-like_N"/>
</dbReference>
<evidence type="ECO:0000259" key="7">
    <source>
        <dbReference type="Pfam" id="PF14322"/>
    </source>
</evidence>
<evidence type="ECO:0000313" key="8">
    <source>
        <dbReference type="EMBL" id="MFC4263232.1"/>
    </source>
</evidence>
<evidence type="ECO:0000256" key="2">
    <source>
        <dbReference type="ARBA" id="ARBA00006275"/>
    </source>
</evidence>
<keyword evidence="3" id="KW-0732">Signal</keyword>
<dbReference type="Gene3D" id="1.25.40.900">
    <property type="match status" value="1"/>
</dbReference>
<reference evidence="9" key="1">
    <citation type="journal article" date="2019" name="Int. J. Syst. Evol. Microbiol.">
        <title>The Global Catalogue of Microorganisms (GCM) 10K type strain sequencing project: providing services to taxonomists for standard genome sequencing and annotation.</title>
        <authorList>
            <consortium name="The Broad Institute Genomics Platform"/>
            <consortium name="The Broad Institute Genome Sequencing Center for Infectious Disease"/>
            <person name="Wu L."/>
            <person name="Ma J."/>
        </authorList>
    </citation>
    <scope>NUCLEOTIDE SEQUENCE [LARGE SCALE GENOMIC DNA]</scope>
    <source>
        <strain evidence="9">CECT 8289</strain>
    </source>
</reference>
<feature type="domain" description="RagB/SusD" evidence="6">
    <location>
        <begin position="330"/>
        <end position="475"/>
    </location>
</feature>
<accession>A0ABV8QSP3</accession>
<proteinExistence type="inferred from homology"/>
<evidence type="ECO:0000259" key="6">
    <source>
        <dbReference type="Pfam" id="PF07980"/>
    </source>
</evidence>
<comment type="subcellular location">
    <subcellularLocation>
        <location evidence="1">Cell outer membrane</location>
    </subcellularLocation>
</comment>
<keyword evidence="9" id="KW-1185">Reference proteome</keyword>
<dbReference type="Proteomes" id="UP001595907">
    <property type="component" value="Unassembled WGS sequence"/>
</dbReference>
<evidence type="ECO:0000256" key="3">
    <source>
        <dbReference type="ARBA" id="ARBA00022729"/>
    </source>
</evidence>
<comment type="similarity">
    <text evidence="2">Belongs to the SusD family.</text>
</comment>
<gene>
    <name evidence="8" type="ORF">ACFOWM_10110</name>
</gene>
<organism evidence="8 9">
    <name type="scientific">Ferruginibacter yonginensis</name>
    <dbReference type="NCBI Taxonomy" id="1310416"/>
    <lineage>
        <taxon>Bacteria</taxon>
        <taxon>Pseudomonadati</taxon>
        <taxon>Bacteroidota</taxon>
        <taxon>Chitinophagia</taxon>
        <taxon>Chitinophagales</taxon>
        <taxon>Chitinophagaceae</taxon>
        <taxon>Ferruginibacter</taxon>
    </lineage>
</organism>
<dbReference type="RefSeq" id="WP_379709518.1">
    <property type="nucleotide sequence ID" value="NZ_JBHSCZ010000002.1"/>
</dbReference>
<dbReference type="EMBL" id="JBHSCZ010000002">
    <property type="protein sequence ID" value="MFC4263232.1"/>
    <property type="molecule type" value="Genomic_DNA"/>
</dbReference>
<dbReference type="SUPFAM" id="SSF48452">
    <property type="entry name" value="TPR-like"/>
    <property type="match status" value="1"/>
</dbReference>
<keyword evidence="4" id="KW-0472">Membrane</keyword>
<dbReference type="Pfam" id="PF07980">
    <property type="entry name" value="SusD_RagB"/>
    <property type="match status" value="1"/>
</dbReference>
<comment type="caution">
    <text evidence="8">The sequence shown here is derived from an EMBL/GenBank/DDBJ whole genome shotgun (WGS) entry which is preliminary data.</text>
</comment>
<dbReference type="Pfam" id="PF14322">
    <property type="entry name" value="SusD-like_3"/>
    <property type="match status" value="1"/>
</dbReference>
<dbReference type="Gene3D" id="2.20.20.130">
    <property type="match status" value="1"/>
</dbReference>
<evidence type="ECO:0000256" key="5">
    <source>
        <dbReference type="ARBA" id="ARBA00023237"/>
    </source>
</evidence>
<name>A0ABV8QSP3_9BACT</name>